<gene>
    <name evidence="2" type="ORF">GWK17_01015</name>
</gene>
<dbReference type="Proteomes" id="UP000587942">
    <property type="component" value="Unassembled WGS sequence"/>
</dbReference>
<comment type="caution">
    <text evidence="2">The sequence shown here is derived from an EMBL/GenBank/DDBJ whole genome shotgun (WGS) entry which is preliminary data.</text>
</comment>
<keyword evidence="1" id="KW-0812">Transmembrane</keyword>
<name>A0A846TJ71_9BACI</name>
<evidence type="ECO:0000313" key="2">
    <source>
        <dbReference type="EMBL" id="NKE04065.1"/>
    </source>
</evidence>
<evidence type="ECO:0000313" key="3">
    <source>
        <dbReference type="Proteomes" id="UP000587942"/>
    </source>
</evidence>
<keyword evidence="1" id="KW-1133">Transmembrane helix</keyword>
<keyword evidence="1" id="KW-0472">Membrane</keyword>
<feature type="transmembrane region" description="Helical" evidence="1">
    <location>
        <begin position="95"/>
        <end position="119"/>
    </location>
</feature>
<dbReference type="EMBL" id="JAAVUM010000001">
    <property type="protein sequence ID" value="NKE04065.1"/>
    <property type="molecule type" value="Genomic_DNA"/>
</dbReference>
<sequence>MVLFIYLLLNGFALLFFIKKKKNLHILEITAYWFLASYITQNFSALCYMNFKTLFIPEILPLEISHFINRINLYPVIMLLFLDYYLVADSWYKKGFLMILFIAILTSVEWMNHFLGVLIHVNWQFWWSPSVWFGALILLIGFMNGYRKLLFKGGHDK</sequence>
<reference evidence="2 3" key="1">
    <citation type="submission" date="2020-03" db="EMBL/GenBank/DDBJ databases">
        <authorList>
            <person name="Sun Q."/>
        </authorList>
    </citation>
    <scope>NUCLEOTIDE SEQUENCE [LARGE SCALE GENOMIC DNA]</scope>
    <source>
        <strain evidence="2 3">KACC 21451</strain>
    </source>
</reference>
<feature type="transmembrane region" description="Helical" evidence="1">
    <location>
        <begin position="29"/>
        <end position="51"/>
    </location>
</feature>
<dbReference type="AlphaFoldDB" id="A0A846TJ71"/>
<feature type="transmembrane region" description="Helical" evidence="1">
    <location>
        <begin position="125"/>
        <end position="143"/>
    </location>
</feature>
<organism evidence="2 3">
    <name type="scientific">Mesobacillus selenatarsenatis</name>
    <dbReference type="NCBI Taxonomy" id="388741"/>
    <lineage>
        <taxon>Bacteria</taxon>
        <taxon>Bacillati</taxon>
        <taxon>Bacillota</taxon>
        <taxon>Bacilli</taxon>
        <taxon>Bacillales</taxon>
        <taxon>Bacillaceae</taxon>
        <taxon>Mesobacillus</taxon>
    </lineage>
</organism>
<proteinExistence type="predicted"/>
<evidence type="ECO:0000256" key="1">
    <source>
        <dbReference type="SAM" id="Phobius"/>
    </source>
</evidence>
<dbReference type="RefSeq" id="WP_167830588.1">
    <property type="nucleotide sequence ID" value="NZ_JAAVUM010000001.1"/>
</dbReference>
<feature type="transmembrane region" description="Helical" evidence="1">
    <location>
        <begin position="71"/>
        <end position="88"/>
    </location>
</feature>
<accession>A0A846TJ71</accession>
<protein>
    <submittedName>
        <fullName evidence="2">Uncharacterized protein</fullName>
    </submittedName>
</protein>